<dbReference type="InterPro" id="IPR011330">
    <property type="entry name" value="Glyco_hydro/deAcase_b/a-brl"/>
</dbReference>
<dbReference type="CDD" id="cd10936">
    <property type="entry name" value="CE4_DAC2"/>
    <property type="match status" value="1"/>
</dbReference>
<dbReference type="Proteomes" id="UP000216998">
    <property type="component" value="Unassembled WGS sequence"/>
</dbReference>
<evidence type="ECO:0000313" key="3">
    <source>
        <dbReference type="EMBL" id="OYQ37678.1"/>
    </source>
</evidence>
<feature type="region of interest" description="Disordered" evidence="1">
    <location>
        <begin position="1"/>
        <end position="103"/>
    </location>
</feature>
<dbReference type="EMBL" id="NOXU01000011">
    <property type="protein sequence ID" value="OYQ37678.1"/>
    <property type="molecule type" value="Genomic_DNA"/>
</dbReference>
<protein>
    <recommendedName>
        <fullName evidence="5">Divergent polysaccharide deacetylase family protein</fullName>
    </recommendedName>
</protein>
<evidence type="ECO:0000256" key="1">
    <source>
        <dbReference type="SAM" id="MobiDB-lite"/>
    </source>
</evidence>
<accession>A0A255Z882</accession>
<evidence type="ECO:0000256" key="2">
    <source>
        <dbReference type="SAM" id="Phobius"/>
    </source>
</evidence>
<dbReference type="SUPFAM" id="SSF88713">
    <property type="entry name" value="Glycoside hydrolase/deacetylase"/>
    <property type="match status" value="1"/>
</dbReference>
<dbReference type="Gene3D" id="3.20.20.370">
    <property type="entry name" value="Glycoside hydrolase/deacetylase"/>
    <property type="match status" value="1"/>
</dbReference>
<keyword evidence="2" id="KW-0812">Transmembrane</keyword>
<feature type="transmembrane region" description="Helical" evidence="2">
    <location>
        <begin position="106"/>
        <end position="125"/>
    </location>
</feature>
<evidence type="ECO:0000313" key="4">
    <source>
        <dbReference type="Proteomes" id="UP000216998"/>
    </source>
</evidence>
<keyword evidence="4" id="KW-1185">Reference proteome</keyword>
<sequence length="447" mass="47712">MALFPLSRKKKTEAEPAEGGSAAVLAGRLGAKRPAKTHDRAAKKEGKRWSFGRKGKKAKAEAAATDDLDMAFMADPEPGTADSGEITGLSAGKRPKAPRGKPSPPMIAAMVLVLTLAGTAGWLAIQAPETMRRLDAVRSLGRGVPVLLPDGTPRFADTAQVMPEEEVPLDPVDMPVTLNPSRNDQLLERLRVGRVPRVAPDGTAAWQYYARPFPQEDKRPRIAIVVTGLGQSETATHAAIDRLPGAVSFAFTPSSENLQAKVDEARAKGHEVLLSVPMQPLGYPANDPGPNTLLSNLSDEENARRLEATLAAFTGYVGVTSKTDTGTDFLTQRDSLRGVLLQVQRRGLIFLDLWQVSGSKAAAVSKELSLPRAFSDLQIDRIPSGIGIDAQLAQLERLAQANGVAVGFAEVSNPVSLDRLAIWSAGLRDRGIVLAPVTAVVNRQADR</sequence>
<dbReference type="PANTHER" id="PTHR30105">
    <property type="entry name" value="UNCHARACTERIZED YIBQ-RELATED"/>
    <property type="match status" value="1"/>
</dbReference>
<dbReference type="AlphaFoldDB" id="A0A255Z882"/>
<feature type="compositionally biased region" description="Basic and acidic residues" evidence="1">
    <location>
        <begin position="36"/>
        <end position="48"/>
    </location>
</feature>
<proteinExistence type="predicted"/>
<dbReference type="Pfam" id="PF04748">
    <property type="entry name" value="Polysacc_deac_2"/>
    <property type="match status" value="1"/>
</dbReference>
<dbReference type="PANTHER" id="PTHR30105:SF2">
    <property type="entry name" value="DIVERGENT POLYSACCHARIDE DEACETYLASE SUPERFAMILY"/>
    <property type="match status" value="1"/>
</dbReference>
<evidence type="ECO:0008006" key="5">
    <source>
        <dbReference type="Google" id="ProtNLM"/>
    </source>
</evidence>
<dbReference type="InterPro" id="IPR006837">
    <property type="entry name" value="Divergent_DAC"/>
</dbReference>
<keyword evidence="2" id="KW-0472">Membrane</keyword>
<name>A0A255Z882_9PROT</name>
<keyword evidence="2" id="KW-1133">Transmembrane helix</keyword>
<comment type="caution">
    <text evidence="3">The sequence shown here is derived from an EMBL/GenBank/DDBJ whole genome shotgun (WGS) entry which is preliminary data.</text>
</comment>
<organism evidence="3 4">
    <name type="scientific">Niveispirillum lacus</name>
    <dbReference type="NCBI Taxonomy" id="1981099"/>
    <lineage>
        <taxon>Bacteria</taxon>
        <taxon>Pseudomonadati</taxon>
        <taxon>Pseudomonadota</taxon>
        <taxon>Alphaproteobacteria</taxon>
        <taxon>Rhodospirillales</taxon>
        <taxon>Azospirillaceae</taxon>
        <taxon>Niveispirillum</taxon>
    </lineage>
</organism>
<gene>
    <name evidence="3" type="ORF">CHU95_00490</name>
</gene>
<dbReference type="GO" id="GO:0005975">
    <property type="term" value="P:carbohydrate metabolic process"/>
    <property type="evidence" value="ECO:0007669"/>
    <property type="project" value="InterPro"/>
</dbReference>
<reference evidence="3 4" key="1">
    <citation type="submission" date="2017-07" db="EMBL/GenBank/DDBJ databases">
        <title>Niveispirillum cyanobacteriorum sp. nov., isolated from cyanobacterial aggregates in a eutrophic lake.</title>
        <authorList>
            <person name="Cai H."/>
        </authorList>
    </citation>
    <scope>NUCLEOTIDE SEQUENCE [LARGE SCALE GENOMIC DNA]</scope>
    <source>
        <strain evidence="4">TH1-14</strain>
    </source>
</reference>